<dbReference type="Proteomes" id="UP000239711">
    <property type="component" value="Unassembled WGS sequence"/>
</dbReference>
<name>A0A2S9IYA8_9SPHI</name>
<comment type="similarity">
    <text evidence="1">Belongs to the protein-tyrosine phosphatase family.</text>
</comment>
<evidence type="ECO:0000256" key="2">
    <source>
        <dbReference type="SAM" id="SignalP"/>
    </source>
</evidence>
<dbReference type="OrthoDB" id="1188001at2"/>
<keyword evidence="5" id="KW-1185">Reference proteome</keyword>
<dbReference type="PROSITE" id="PS50056">
    <property type="entry name" value="TYR_PHOSPHATASE_2"/>
    <property type="match status" value="1"/>
</dbReference>
<dbReference type="PANTHER" id="PTHR31126">
    <property type="entry name" value="TYROSINE-PROTEIN PHOSPHATASE"/>
    <property type="match status" value="1"/>
</dbReference>
<dbReference type="InterPro" id="IPR029021">
    <property type="entry name" value="Prot-tyrosine_phosphatase-like"/>
</dbReference>
<feature type="signal peptide" evidence="2">
    <location>
        <begin position="1"/>
        <end position="22"/>
    </location>
</feature>
<dbReference type="Gene3D" id="3.90.190.10">
    <property type="entry name" value="Protein tyrosine phosphatase superfamily"/>
    <property type="match status" value="1"/>
</dbReference>
<evidence type="ECO:0000259" key="3">
    <source>
        <dbReference type="PROSITE" id="PS50056"/>
    </source>
</evidence>
<dbReference type="InterPro" id="IPR000387">
    <property type="entry name" value="Tyr_Pase_dom"/>
</dbReference>
<gene>
    <name evidence="4" type="ORF">C5745_18165</name>
</gene>
<evidence type="ECO:0000313" key="5">
    <source>
        <dbReference type="Proteomes" id="UP000239711"/>
    </source>
</evidence>
<dbReference type="SUPFAM" id="SSF52799">
    <property type="entry name" value="(Phosphotyrosine protein) phosphatases II"/>
    <property type="match status" value="1"/>
</dbReference>
<accession>A0A2S9IYA8</accession>
<dbReference type="PANTHER" id="PTHR31126:SF1">
    <property type="entry name" value="TYROSINE SPECIFIC PROTEIN PHOSPHATASES DOMAIN-CONTAINING PROTEIN"/>
    <property type="match status" value="1"/>
</dbReference>
<evidence type="ECO:0000313" key="4">
    <source>
        <dbReference type="EMBL" id="PRD45516.1"/>
    </source>
</evidence>
<proteinExistence type="inferred from homology"/>
<dbReference type="InterPro" id="IPR026893">
    <property type="entry name" value="Tyr/Ser_Pase_IphP-type"/>
</dbReference>
<dbReference type="PROSITE" id="PS00383">
    <property type="entry name" value="TYR_PHOSPHATASE_1"/>
    <property type="match status" value="1"/>
</dbReference>
<comment type="caution">
    <text evidence="4">The sequence shown here is derived from an EMBL/GenBank/DDBJ whole genome shotgun (WGS) entry which is preliminary data.</text>
</comment>
<protein>
    <recommendedName>
        <fullName evidence="3">Tyrosine specific protein phosphatases domain-containing protein</fullName>
    </recommendedName>
</protein>
<dbReference type="InterPro" id="IPR016130">
    <property type="entry name" value="Tyr_Pase_AS"/>
</dbReference>
<dbReference type="GO" id="GO:0004721">
    <property type="term" value="F:phosphoprotein phosphatase activity"/>
    <property type="evidence" value="ECO:0007669"/>
    <property type="project" value="InterPro"/>
</dbReference>
<dbReference type="EMBL" id="PVBQ01000020">
    <property type="protein sequence ID" value="PRD45516.1"/>
    <property type="molecule type" value="Genomic_DNA"/>
</dbReference>
<feature type="chain" id="PRO_5015771180" description="Tyrosine specific protein phosphatases domain-containing protein" evidence="2">
    <location>
        <begin position="23"/>
        <end position="358"/>
    </location>
</feature>
<sequence length="358" mass="39707">MNKINNSLMAILAALSIGQLHAQSIKGEATLAERYSAVRLANGYYQLSLPAGNYRIFEGNSPREINYDQPILEAAGNVIISAEADERKFFSIVAAPGDTVVVSERLIALKGPSNFRDLGGIRTTNGKYTTWGAFYRSDALASVADTDFPYFESTGIKSVYDLRSQLEVNEKPDNLPASAKWIHFPIFEEGADSKEMKAIMQKVMSGNLTTAEAGELLAEVNHKFVADRLDRFKTLIPQLMDGDDAVLFHCTAGKDRTGFTAALILSILGVDRETILNEYTMTNYYTIDKVQRTLTQGTLSNYAQANGGLLSLMTVDRTYLEAAFDEIDKQYGGVDNFIRNGLGITDEKRKMYMERYTL</sequence>
<dbReference type="AlphaFoldDB" id="A0A2S9IYA8"/>
<evidence type="ECO:0000256" key="1">
    <source>
        <dbReference type="ARBA" id="ARBA00009580"/>
    </source>
</evidence>
<reference evidence="4 5" key="1">
    <citation type="submission" date="2018-02" db="EMBL/GenBank/DDBJ databases">
        <title>The draft genome of Sphingobacterium sp. 5JN-11.</title>
        <authorList>
            <person name="Liu L."/>
            <person name="Li L."/>
            <person name="Liang L."/>
            <person name="Zhang X."/>
            <person name="Wang T."/>
        </authorList>
    </citation>
    <scope>NUCLEOTIDE SEQUENCE [LARGE SCALE GENOMIC DNA]</scope>
    <source>
        <strain evidence="4 5">5JN-11</strain>
    </source>
</reference>
<keyword evidence="2" id="KW-0732">Signal</keyword>
<feature type="domain" description="Tyrosine specific protein phosphatases" evidence="3">
    <location>
        <begin position="226"/>
        <end position="303"/>
    </location>
</feature>
<organism evidence="4 5">
    <name type="scientific">Sphingobacterium haloxyli</name>
    <dbReference type="NCBI Taxonomy" id="2100533"/>
    <lineage>
        <taxon>Bacteria</taxon>
        <taxon>Pseudomonadati</taxon>
        <taxon>Bacteroidota</taxon>
        <taxon>Sphingobacteriia</taxon>
        <taxon>Sphingobacteriales</taxon>
        <taxon>Sphingobacteriaceae</taxon>
        <taxon>Sphingobacterium</taxon>
    </lineage>
</organism>
<dbReference type="Pfam" id="PF13350">
    <property type="entry name" value="Y_phosphatase3"/>
    <property type="match status" value="1"/>
</dbReference>
<dbReference type="RefSeq" id="WP_105718440.1">
    <property type="nucleotide sequence ID" value="NZ_PVBQ01000020.1"/>
</dbReference>